<protein>
    <submittedName>
        <fullName evidence="2">Uncharacterized protein</fullName>
    </submittedName>
</protein>
<proteinExistence type="predicted"/>
<evidence type="ECO:0000313" key="2">
    <source>
        <dbReference type="EMBL" id="RYO88767.1"/>
    </source>
</evidence>
<dbReference type="Proteomes" id="UP000293360">
    <property type="component" value="Unassembled WGS sequence"/>
</dbReference>
<accession>A0A4Q4SWV3</accession>
<feature type="compositionally biased region" description="Basic and acidic residues" evidence="1">
    <location>
        <begin position="109"/>
        <end position="119"/>
    </location>
</feature>
<comment type="caution">
    <text evidence="2">The sequence shown here is derived from an EMBL/GenBank/DDBJ whole genome shotgun (WGS) entry which is preliminary data.</text>
</comment>
<dbReference type="STRING" id="155417.A0A4Q4SWV3"/>
<keyword evidence="3" id="KW-1185">Reference proteome</keyword>
<feature type="region of interest" description="Disordered" evidence="1">
    <location>
        <begin position="63"/>
        <end position="119"/>
    </location>
</feature>
<name>A0A4Q4SWV3_9PEZI</name>
<evidence type="ECO:0000313" key="3">
    <source>
        <dbReference type="Proteomes" id="UP000293360"/>
    </source>
</evidence>
<feature type="compositionally biased region" description="Basic residues" evidence="1">
    <location>
        <begin position="80"/>
        <end position="92"/>
    </location>
</feature>
<sequence length="119" mass="12639">MPPSSSVLSSFRALSLLSSAAAPSRAAFRLLCRTTTVTRQLQPVRAVSSQAVLAPRMAARPAPALQAKTQVTAQQQTRGMKVHSSIKKRSYGGKRGSDIEGIDTSSAARIRDTSSDKVN</sequence>
<feature type="compositionally biased region" description="Low complexity" evidence="1">
    <location>
        <begin position="63"/>
        <end position="77"/>
    </location>
</feature>
<dbReference type="EMBL" id="QJNU01000711">
    <property type="protein sequence ID" value="RYO88767.1"/>
    <property type="molecule type" value="Genomic_DNA"/>
</dbReference>
<dbReference type="AlphaFoldDB" id="A0A4Q4SWV3"/>
<reference evidence="2 3" key="1">
    <citation type="submission" date="2018-06" db="EMBL/GenBank/DDBJ databases">
        <title>Complete Genomes of Monosporascus.</title>
        <authorList>
            <person name="Robinson A.J."/>
            <person name="Natvig D.O."/>
        </authorList>
    </citation>
    <scope>NUCLEOTIDE SEQUENCE [LARGE SCALE GENOMIC DNA]</scope>
    <source>
        <strain evidence="2 3">CBS 110550</strain>
    </source>
</reference>
<organism evidence="2 3">
    <name type="scientific">Monosporascus ibericus</name>
    <dbReference type="NCBI Taxonomy" id="155417"/>
    <lineage>
        <taxon>Eukaryota</taxon>
        <taxon>Fungi</taxon>
        <taxon>Dikarya</taxon>
        <taxon>Ascomycota</taxon>
        <taxon>Pezizomycotina</taxon>
        <taxon>Sordariomycetes</taxon>
        <taxon>Xylariomycetidae</taxon>
        <taxon>Xylariales</taxon>
        <taxon>Xylariales incertae sedis</taxon>
        <taxon>Monosporascus</taxon>
    </lineage>
</organism>
<evidence type="ECO:0000256" key="1">
    <source>
        <dbReference type="SAM" id="MobiDB-lite"/>
    </source>
</evidence>
<gene>
    <name evidence="2" type="ORF">DL764_008684</name>
</gene>